<evidence type="ECO:0000256" key="8">
    <source>
        <dbReference type="PROSITE-ProRule" id="PRU00175"/>
    </source>
</evidence>
<dbReference type="SUPFAM" id="SSF57850">
    <property type="entry name" value="RING/U-box"/>
    <property type="match status" value="1"/>
</dbReference>
<evidence type="ECO:0000256" key="6">
    <source>
        <dbReference type="ARBA" id="ARBA00022989"/>
    </source>
</evidence>
<dbReference type="OrthoDB" id="8062037at2759"/>
<dbReference type="GO" id="GO:0036503">
    <property type="term" value="P:ERAD pathway"/>
    <property type="evidence" value="ECO:0007669"/>
    <property type="project" value="TreeGrafter"/>
</dbReference>
<dbReference type="Proteomes" id="UP000239649">
    <property type="component" value="Unassembled WGS sequence"/>
</dbReference>
<feature type="transmembrane region" description="Helical" evidence="9">
    <location>
        <begin position="167"/>
        <end position="185"/>
    </location>
</feature>
<evidence type="ECO:0000313" key="11">
    <source>
        <dbReference type="EMBL" id="PSC69567.1"/>
    </source>
</evidence>
<protein>
    <submittedName>
        <fullName evidence="11">RING finger 121</fullName>
    </submittedName>
</protein>
<reference evidence="11 12" key="1">
    <citation type="journal article" date="2018" name="Plant J.">
        <title>Genome sequences of Chlorella sorokiniana UTEX 1602 and Micractinium conductrix SAG 241.80: implications to maltose excretion by a green alga.</title>
        <authorList>
            <person name="Arriola M.B."/>
            <person name="Velmurugan N."/>
            <person name="Zhang Y."/>
            <person name="Plunkett M.H."/>
            <person name="Hondzo H."/>
            <person name="Barney B.M."/>
        </authorList>
    </citation>
    <scope>NUCLEOTIDE SEQUENCE [LARGE SCALE GENOMIC DNA]</scope>
    <source>
        <strain evidence="11 12">SAG 241.80</strain>
    </source>
</reference>
<evidence type="ECO:0000259" key="10">
    <source>
        <dbReference type="PROSITE" id="PS50089"/>
    </source>
</evidence>
<dbReference type="SMART" id="SM00184">
    <property type="entry name" value="RING"/>
    <property type="match status" value="1"/>
</dbReference>
<dbReference type="Pfam" id="PF00097">
    <property type="entry name" value="zf-C3HC4"/>
    <property type="match status" value="1"/>
</dbReference>
<dbReference type="PROSITE" id="PS50089">
    <property type="entry name" value="ZF_RING_2"/>
    <property type="match status" value="1"/>
</dbReference>
<dbReference type="PANTHER" id="PTHR13407">
    <property type="entry name" value="RNF121 PROTEIN"/>
    <property type="match status" value="1"/>
</dbReference>
<evidence type="ECO:0000256" key="5">
    <source>
        <dbReference type="ARBA" id="ARBA00022833"/>
    </source>
</evidence>
<dbReference type="EMBL" id="LHPF02000026">
    <property type="protein sequence ID" value="PSC69567.1"/>
    <property type="molecule type" value="Genomic_DNA"/>
</dbReference>
<dbReference type="InterPro" id="IPR001841">
    <property type="entry name" value="Znf_RING"/>
</dbReference>
<accession>A0A2P6V654</accession>
<comment type="subcellular location">
    <subcellularLocation>
        <location evidence="1">Membrane</location>
        <topology evidence="1">Multi-pass membrane protein</topology>
    </subcellularLocation>
</comment>
<dbReference type="GO" id="GO:0008270">
    <property type="term" value="F:zinc ion binding"/>
    <property type="evidence" value="ECO:0007669"/>
    <property type="project" value="UniProtKB-KW"/>
</dbReference>
<proteinExistence type="predicted"/>
<keyword evidence="12" id="KW-1185">Reference proteome</keyword>
<feature type="transmembrane region" description="Helical" evidence="9">
    <location>
        <begin position="297"/>
        <end position="316"/>
    </location>
</feature>
<evidence type="ECO:0000256" key="3">
    <source>
        <dbReference type="ARBA" id="ARBA00022723"/>
    </source>
</evidence>
<feature type="transmembrane region" description="Helical" evidence="9">
    <location>
        <begin position="131"/>
        <end position="155"/>
    </location>
</feature>
<gene>
    <name evidence="11" type="ORF">C2E20_6944</name>
</gene>
<keyword evidence="6 9" id="KW-1133">Transmembrane helix</keyword>
<name>A0A2P6V654_9CHLO</name>
<keyword evidence="5" id="KW-0862">Zinc</keyword>
<sequence length="372" mass="40293">MAEPNAGLGGAAQLPLNATNGTLAGLNGTRGNATAYEDSDPEEIQHAVLAFYLVLFVMFFAQAALVSWRKRHKRSYDLATLVGLWLIPPIISFQLACWRFLALWVLYSGVTGYYFWRCSAKHIQKEVPKQVYAWFMVVFRLSVGAGFCGYILLLLEFTGLGLLLRPLLGPGAALTAVWYGLYYGILTRDSAEVASDRIARSLGTGRKMAVSVRNCGICGGELGDRPPGTGGGGGGGGLGTVQLSCKHLFHLECIRGWCIIGKKDTCPTCWEKVDLKSVFANKPWETTNLSWIQMLDMVRYLVVWNPIIFLGLHFIFHWTGLDHPPAHHGHGGNSTALNGTAALNATAAAAFNGTFNATAAAAANATARLLLR</sequence>
<dbReference type="GO" id="GO:0000139">
    <property type="term" value="C:Golgi membrane"/>
    <property type="evidence" value="ECO:0007669"/>
    <property type="project" value="TreeGrafter"/>
</dbReference>
<dbReference type="InterPro" id="IPR013083">
    <property type="entry name" value="Znf_RING/FYVE/PHD"/>
</dbReference>
<organism evidence="11 12">
    <name type="scientific">Micractinium conductrix</name>
    <dbReference type="NCBI Taxonomy" id="554055"/>
    <lineage>
        <taxon>Eukaryota</taxon>
        <taxon>Viridiplantae</taxon>
        <taxon>Chlorophyta</taxon>
        <taxon>core chlorophytes</taxon>
        <taxon>Trebouxiophyceae</taxon>
        <taxon>Chlorellales</taxon>
        <taxon>Chlorellaceae</taxon>
        <taxon>Chlorella clade</taxon>
        <taxon>Micractinium</taxon>
    </lineage>
</organism>
<keyword evidence="2 9" id="KW-0812">Transmembrane</keyword>
<dbReference type="AlphaFoldDB" id="A0A2P6V654"/>
<keyword evidence="4 8" id="KW-0863">Zinc-finger</keyword>
<dbReference type="GO" id="GO:0061630">
    <property type="term" value="F:ubiquitin protein ligase activity"/>
    <property type="evidence" value="ECO:0007669"/>
    <property type="project" value="TreeGrafter"/>
</dbReference>
<keyword evidence="3" id="KW-0479">Metal-binding</keyword>
<feature type="transmembrane region" description="Helical" evidence="9">
    <location>
        <begin position="44"/>
        <end position="66"/>
    </location>
</feature>
<feature type="transmembrane region" description="Helical" evidence="9">
    <location>
        <begin position="78"/>
        <end position="95"/>
    </location>
</feature>
<evidence type="ECO:0000256" key="2">
    <source>
        <dbReference type="ARBA" id="ARBA00022692"/>
    </source>
</evidence>
<evidence type="ECO:0000256" key="1">
    <source>
        <dbReference type="ARBA" id="ARBA00004141"/>
    </source>
</evidence>
<dbReference type="InterPro" id="IPR040176">
    <property type="entry name" value="RNF121/RNF175"/>
</dbReference>
<feature type="transmembrane region" description="Helical" evidence="9">
    <location>
        <begin position="101"/>
        <end position="119"/>
    </location>
</feature>
<evidence type="ECO:0000256" key="9">
    <source>
        <dbReference type="SAM" id="Phobius"/>
    </source>
</evidence>
<evidence type="ECO:0000313" key="12">
    <source>
        <dbReference type="Proteomes" id="UP000239649"/>
    </source>
</evidence>
<evidence type="ECO:0000256" key="4">
    <source>
        <dbReference type="ARBA" id="ARBA00022771"/>
    </source>
</evidence>
<comment type="caution">
    <text evidence="11">The sequence shown here is derived from an EMBL/GenBank/DDBJ whole genome shotgun (WGS) entry which is preliminary data.</text>
</comment>
<dbReference type="Gene3D" id="3.30.40.10">
    <property type="entry name" value="Zinc/RING finger domain, C3HC4 (zinc finger)"/>
    <property type="match status" value="1"/>
</dbReference>
<evidence type="ECO:0000256" key="7">
    <source>
        <dbReference type="ARBA" id="ARBA00023136"/>
    </source>
</evidence>
<keyword evidence="7 9" id="KW-0472">Membrane</keyword>
<dbReference type="InterPro" id="IPR018957">
    <property type="entry name" value="Znf_C3HC4_RING-type"/>
</dbReference>
<dbReference type="PANTHER" id="PTHR13407:SF0">
    <property type="entry name" value="FI05221P"/>
    <property type="match status" value="1"/>
</dbReference>
<feature type="domain" description="RING-type" evidence="10">
    <location>
        <begin position="215"/>
        <end position="269"/>
    </location>
</feature>
<dbReference type="GO" id="GO:0005789">
    <property type="term" value="C:endoplasmic reticulum membrane"/>
    <property type="evidence" value="ECO:0007669"/>
    <property type="project" value="TreeGrafter"/>
</dbReference>